<protein>
    <submittedName>
        <fullName evidence="2">Uncharacterized protein</fullName>
    </submittedName>
</protein>
<evidence type="ECO:0000313" key="3">
    <source>
        <dbReference type="Proteomes" id="UP000051682"/>
    </source>
</evidence>
<feature type="coiled-coil region" evidence="1">
    <location>
        <begin position="642"/>
        <end position="676"/>
    </location>
</feature>
<proteinExistence type="predicted"/>
<name>A0A0Q3SP77_9FLAO</name>
<dbReference type="EMBL" id="LLYZ01000002">
    <property type="protein sequence ID" value="KQK27218.1"/>
    <property type="molecule type" value="Genomic_DNA"/>
</dbReference>
<sequence>MSDFKNIVEFFRLNRRYEEAEKLYSESNKITLTILETKENYEVNTQEYNGLKLLRDIFQLFSTTEIFILNNPSGKEFYVKTNAGTYFNIDTEQVNTNVISTDLYTVSLEDFPPEAYFYDTVKNCVAIDMISIKNVQIFPESIRYDPHSDFFEDFSHQETLSFSYNTHKTWVYDFVSFFIPNNDPEGDPFAKHVSDSDVTVTQIRITQIIDIIPIIKESMGKYFAHYNLYKKDDRKFVPFYLNRNNFSDENIPVVTLTFNSLGAFMSYLNDTIFSQTDNFTKGKRSIFLKQYYEIIVLPLIRNLESKSTFSYYDALQALYYLPESLFNMLPEGFLWTFFEKAIANDSFTNKPYSKEEDIFLKILQVLASTENNAVKLIERLIKKVGTQNSQMLLEFFYERIHGNNFIEFGKIVNNAWRKTRFVDYSSETNTEFASTNGPKLLPYHSEKLAGFFFSNLSASFEGNPKNKDERFLRFKFDTGKTRKVPEILPDGTPVDIDEGIIEYYYYHPFYPVKIKNADEDNQNQETAIKLDAIVPAFMLFANSNQQFWNNVIKSGEYALDIGVIALSYGTLSGLAAAEVITTLAVARGIGSTAAITSSLANIILKLSNAEDSALGQAFCEYLFWIEMLSLSGELTIAMRNGLKRSATKLVGKEENLARLEKQLDEATIEENGVQRKLTQDEKDEVLDEVKKDAENPETTNRQKKVETKKTIKTINLSKIENKFYSDYKNLLLKYSDKSLLMMRWRTINPMKSLGNKEIEELLFYRTLNPKAYNKNVAILYVELEVNGKNIVKEFKAIAGETMKPQKKYLTENLSNNINIDDFCNNVNIDKLSNILEISEESLKIDFFRAKDIDGTLTTRFHDSENKMFSALDEYILSLQKGKNKSIVKVKSIDINSLYEPCNSCKRQIVIRREIYGKPKVSVKAALLKKGKYVTGNRQLESLISKK</sequence>
<accession>A0A0Q3SP77</accession>
<keyword evidence="3" id="KW-1185">Reference proteome</keyword>
<evidence type="ECO:0000256" key="1">
    <source>
        <dbReference type="SAM" id="Coils"/>
    </source>
</evidence>
<dbReference type="OrthoDB" id="1214782at2"/>
<comment type="caution">
    <text evidence="2">The sequence shown here is derived from an EMBL/GenBank/DDBJ whole genome shotgun (WGS) entry which is preliminary data.</text>
</comment>
<evidence type="ECO:0000313" key="2">
    <source>
        <dbReference type="EMBL" id="KQK27218.1"/>
    </source>
</evidence>
<reference evidence="2 3" key="1">
    <citation type="submission" date="2015-10" db="EMBL/GenBank/DDBJ databases">
        <title>Chryseobacterium aquaticum genome.</title>
        <authorList>
            <person name="Newman J.D."/>
            <person name="Ferguson M.B."/>
            <person name="Miller J.R."/>
        </authorList>
    </citation>
    <scope>NUCLEOTIDE SEQUENCE [LARGE SCALE GENOMIC DNA]</scope>
    <source>
        <strain evidence="2 3">KCTC 12483</strain>
    </source>
</reference>
<keyword evidence="1" id="KW-0175">Coiled coil</keyword>
<organism evidence="2 3">
    <name type="scientific">Chryseobacterium aquaticum</name>
    <dbReference type="NCBI Taxonomy" id="452084"/>
    <lineage>
        <taxon>Bacteria</taxon>
        <taxon>Pseudomonadati</taxon>
        <taxon>Bacteroidota</taxon>
        <taxon>Flavobacteriia</taxon>
        <taxon>Flavobacteriales</taxon>
        <taxon>Weeksellaceae</taxon>
        <taxon>Chryseobacterium group</taxon>
        <taxon>Chryseobacterium</taxon>
    </lineage>
</organism>
<dbReference type="AlphaFoldDB" id="A0A0Q3SP77"/>
<dbReference type="Proteomes" id="UP000051682">
    <property type="component" value="Unassembled WGS sequence"/>
</dbReference>
<dbReference type="RefSeq" id="WP_056011804.1">
    <property type="nucleotide sequence ID" value="NZ_LLYZ01000002.1"/>
</dbReference>
<gene>
    <name evidence="2" type="ORF">AR438_03155</name>
</gene>